<evidence type="ECO:0000256" key="5">
    <source>
        <dbReference type="ARBA" id="ARBA00022917"/>
    </source>
</evidence>
<dbReference type="SUPFAM" id="SSF55681">
    <property type="entry name" value="Class II aaRS and biotin synthetases"/>
    <property type="match status" value="1"/>
</dbReference>
<evidence type="ECO:0000256" key="2">
    <source>
        <dbReference type="ARBA" id="ARBA00012815"/>
    </source>
</evidence>
<dbReference type="CDD" id="cd00773">
    <property type="entry name" value="HisRS-like_core"/>
    <property type="match status" value="1"/>
</dbReference>
<dbReference type="InterPro" id="IPR045864">
    <property type="entry name" value="aa-tRNA-synth_II/BPL/LPL"/>
</dbReference>
<evidence type="ECO:0000259" key="9">
    <source>
        <dbReference type="PROSITE" id="PS50862"/>
    </source>
</evidence>
<feature type="binding site" evidence="7">
    <location>
        <position position="226"/>
    </location>
    <ligand>
        <name>L-histidine</name>
        <dbReference type="ChEBI" id="CHEBI:57595"/>
    </ligand>
</feature>
<dbReference type="GO" id="GO:0006427">
    <property type="term" value="P:histidyl-tRNA aminoacylation"/>
    <property type="evidence" value="ECO:0007669"/>
    <property type="project" value="TreeGrafter"/>
</dbReference>
<feature type="domain" description="Aminoacyl-transfer RNA synthetases class-II family profile" evidence="9">
    <location>
        <begin position="48"/>
        <end position="285"/>
    </location>
</feature>
<dbReference type="AlphaFoldDB" id="A0A8C4NEG9"/>
<evidence type="ECO:0000256" key="3">
    <source>
        <dbReference type="ARBA" id="ARBA00022741"/>
    </source>
</evidence>
<dbReference type="Gene3D" id="3.40.50.800">
    <property type="entry name" value="Anticodon-binding domain"/>
    <property type="match status" value="1"/>
</dbReference>
<dbReference type="GO" id="GO:0003723">
    <property type="term" value="F:RNA binding"/>
    <property type="evidence" value="ECO:0007669"/>
    <property type="project" value="TreeGrafter"/>
</dbReference>
<dbReference type="GO" id="GO:0004821">
    <property type="term" value="F:histidine-tRNA ligase activity"/>
    <property type="evidence" value="ECO:0007669"/>
    <property type="project" value="UniProtKB-EC"/>
</dbReference>
<comment type="catalytic activity">
    <reaction evidence="6">
        <text>tRNA(His) + L-histidine + ATP = L-histidyl-tRNA(His) + AMP + diphosphate + H(+)</text>
        <dbReference type="Rhea" id="RHEA:17313"/>
        <dbReference type="Rhea" id="RHEA-COMP:9665"/>
        <dbReference type="Rhea" id="RHEA-COMP:9689"/>
        <dbReference type="ChEBI" id="CHEBI:15378"/>
        <dbReference type="ChEBI" id="CHEBI:30616"/>
        <dbReference type="ChEBI" id="CHEBI:33019"/>
        <dbReference type="ChEBI" id="CHEBI:57595"/>
        <dbReference type="ChEBI" id="CHEBI:78442"/>
        <dbReference type="ChEBI" id="CHEBI:78527"/>
        <dbReference type="ChEBI" id="CHEBI:456215"/>
        <dbReference type="EC" id="6.1.1.21"/>
    </reaction>
</comment>
<dbReference type="EC" id="6.1.1.21" evidence="2"/>
<feature type="transmembrane region" description="Helical" evidence="8">
    <location>
        <begin position="394"/>
        <end position="414"/>
    </location>
</feature>
<dbReference type="SUPFAM" id="SSF52954">
    <property type="entry name" value="Class II aaRS ABD-related"/>
    <property type="match status" value="1"/>
</dbReference>
<dbReference type="PIRSF" id="PIRSF001549">
    <property type="entry name" value="His-tRNA_synth"/>
    <property type="match status" value="1"/>
</dbReference>
<keyword evidence="11" id="KW-1185">Reference proteome</keyword>
<keyword evidence="8" id="KW-1133">Transmembrane helix</keyword>
<keyword evidence="8" id="KW-0472">Membrane</keyword>
<organism evidence="10 11">
    <name type="scientific">Eptatretus burgeri</name>
    <name type="common">Inshore hagfish</name>
    <dbReference type="NCBI Taxonomy" id="7764"/>
    <lineage>
        <taxon>Eukaryota</taxon>
        <taxon>Metazoa</taxon>
        <taxon>Chordata</taxon>
        <taxon>Craniata</taxon>
        <taxon>Vertebrata</taxon>
        <taxon>Cyclostomata</taxon>
        <taxon>Myxini</taxon>
        <taxon>Myxiniformes</taxon>
        <taxon>Myxinidae</taxon>
        <taxon>Eptatretinae</taxon>
        <taxon>Eptatretus</taxon>
    </lineage>
</organism>
<evidence type="ECO:0000256" key="7">
    <source>
        <dbReference type="PIRSR" id="PIRSR001549-1"/>
    </source>
</evidence>
<keyword evidence="3" id="KW-0547">Nucleotide-binding</keyword>
<accession>A0A8C4NEG9</accession>
<feature type="binding site" evidence="7">
    <location>
        <position position="74"/>
    </location>
    <ligand>
        <name>L-histidine</name>
        <dbReference type="ChEBI" id="CHEBI:57595"/>
    </ligand>
</feature>
<feature type="binding site" evidence="7">
    <location>
        <position position="58"/>
    </location>
    <ligand>
        <name>L-histidine</name>
        <dbReference type="ChEBI" id="CHEBI:57595"/>
    </ligand>
</feature>
<dbReference type="GO" id="GO:0042802">
    <property type="term" value="F:identical protein binding"/>
    <property type="evidence" value="ECO:0007669"/>
    <property type="project" value="TreeGrafter"/>
</dbReference>
<dbReference type="PANTHER" id="PTHR11476">
    <property type="entry name" value="HISTIDYL-TRNA SYNTHETASE"/>
    <property type="match status" value="1"/>
</dbReference>
<reference evidence="10" key="1">
    <citation type="submission" date="2025-08" db="UniProtKB">
        <authorList>
            <consortium name="Ensembl"/>
        </authorList>
    </citation>
    <scope>IDENTIFICATION</scope>
</reference>
<keyword evidence="8" id="KW-0812">Transmembrane</keyword>
<dbReference type="InterPro" id="IPR004516">
    <property type="entry name" value="HisRS/HisZ"/>
</dbReference>
<evidence type="ECO:0000256" key="8">
    <source>
        <dbReference type="SAM" id="Phobius"/>
    </source>
</evidence>
<reference evidence="10" key="2">
    <citation type="submission" date="2025-09" db="UniProtKB">
        <authorList>
            <consortium name="Ensembl"/>
        </authorList>
    </citation>
    <scope>IDENTIFICATION</scope>
</reference>
<evidence type="ECO:0000256" key="4">
    <source>
        <dbReference type="ARBA" id="ARBA00022840"/>
    </source>
</evidence>
<dbReference type="Gene3D" id="3.30.930.10">
    <property type="entry name" value="Bira Bifunctional Protein, Domain 2"/>
    <property type="match status" value="1"/>
</dbReference>
<dbReference type="Proteomes" id="UP000694388">
    <property type="component" value="Unplaced"/>
</dbReference>
<feature type="binding site" evidence="7">
    <location>
        <position position="78"/>
    </location>
    <ligand>
        <name>L-histidine</name>
        <dbReference type="ChEBI" id="CHEBI:57595"/>
    </ligand>
</feature>
<dbReference type="GO" id="GO:0005739">
    <property type="term" value="C:mitochondrion"/>
    <property type="evidence" value="ECO:0007669"/>
    <property type="project" value="TreeGrafter"/>
</dbReference>
<feature type="binding site" evidence="7">
    <location>
        <begin position="230"/>
        <end position="231"/>
    </location>
    <ligand>
        <name>L-histidine</name>
        <dbReference type="ChEBI" id="CHEBI:57595"/>
    </ligand>
</feature>
<dbReference type="Ensembl" id="ENSEBUT00000005933.1">
    <property type="protein sequence ID" value="ENSEBUP00000005495.1"/>
    <property type="gene ID" value="ENSEBUG00000003733.1"/>
</dbReference>
<keyword evidence="5" id="KW-0648">Protein biosynthesis</keyword>
<evidence type="ECO:0000256" key="1">
    <source>
        <dbReference type="ARBA" id="ARBA00008226"/>
    </source>
</evidence>
<dbReference type="Pfam" id="PF03129">
    <property type="entry name" value="HGTP_anticodon"/>
    <property type="match status" value="1"/>
</dbReference>
<dbReference type="InterPro" id="IPR041715">
    <property type="entry name" value="HisRS-like_core"/>
</dbReference>
<evidence type="ECO:0000313" key="10">
    <source>
        <dbReference type="Ensembl" id="ENSEBUP00000005495.1"/>
    </source>
</evidence>
<dbReference type="InterPro" id="IPR006195">
    <property type="entry name" value="aa-tRNA-synth_II"/>
</dbReference>
<sequence length="417" mass="46723">MTTRALSKRRASELTKDCCCGRMWAGFRARERNVPFARYLAMCNPGRLRRYQLGAVYRREQPSASNARLRQFMQADFDIAGHFTPMGPEAECVRVMHEIFSELALGDFVIKVSDRRLLQAIVALYGQHSHTYFGVFAAIDKLQKNGWSAVKDELVQKHGMTGYSADKLGEIIIQKGGEELLQKLIVHPNLQGEKAQKSIHDLQLLFSYLRILGVSNKVQLDLSLARGVDYYTGVVFEAEISGSRDKVGSVAGGGRYDNLVADLHPKGKEYPCVGLSIGVDRLVILAAQAEPVMLQKGVTEVVVASAQKGFLEERMRLLAHLWDSGIKAEMMWDKDPSLLQQLQWCEKHGVPLAAIIGSREQATGVVGLRNIALRHQVVLCPLFPSRFLFYVSQLCLRFFFVNVVSLLVCCRLHLLMN</sequence>
<dbReference type="Pfam" id="PF13393">
    <property type="entry name" value="tRNA-synt_His"/>
    <property type="match status" value="1"/>
</dbReference>
<protein>
    <recommendedName>
        <fullName evidence="2">histidine--tRNA ligase</fullName>
        <ecNumber evidence="2">6.1.1.21</ecNumber>
    </recommendedName>
</protein>
<dbReference type="InterPro" id="IPR036621">
    <property type="entry name" value="Anticodon-bd_dom_sf"/>
</dbReference>
<comment type="similarity">
    <text evidence="1">Belongs to the class-II aminoacyl-tRNA synthetase family.</text>
</comment>
<dbReference type="PANTHER" id="PTHR11476:SF13">
    <property type="entry name" value="HISTIDINE--TRNA LIGASE"/>
    <property type="match status" value="1"/>
</dbReference>
<name>A0A8C4NEG9_EPTBU</name>
<dbReference type="FunFam" id="3.40.50.800:FF:000012">
    <property type="entry name" value="Histidine--tRNA ligase, cytoplasmic"/>
    <property type="match status" value="1"/>
</dbReference>
<dbReference type="PROSITE" id="PS50862">
    <property type="entry name" value="AA_TRNA_LIGASE_II"/>
    <property type="match status" value="1"/>
</dbReference>
<dbReference type="GO" id="GO:0005829">
    <property type="term" value="C:cytosol"/>
    <property type="evidence" value="ECO:0007669"/>
    <property type="project" value="TreeGrafter"/>
</dbReference>
<evidence type="ECO:0000313" key="11">
    <source>
        <dbReference type="Proteomes" id="UP000694388"/>
    </source>
</evidence>
<dbReference type="GO" id="GO:0005524">
    <property type="term" value="F:ATP binding"/>
    <property type="evidence" value="ECO:0007669"/>
    <property type="project" value="UniProtKB-KW"/>
</dbReference>
<dbReference type="GeneTree" id="ENSGT00390000005922"/>
<dbReference type="GO" id="GO:0032543">
    <property type="term" value="P:mitochondrial translation"/>
    <property type="evidence" value="ECO:0007669"/>
    <property type="project" value="TreeGrafter"/>
</dbReference>
<keyword evidence="4" id="KW-0067">ATP-binding</keyword>
<dbReference type="InterPro" id="IPR004154">
    <property type="entry name" value="Anticodon-bd"/>
</dbReference>
<proteinExistence type="inferred from homology"/>
<evidence type="ECO:0000256" key="6">
    <source>
        <dbReference type="ARBA" id="ARBA00047639"/>
    </source>
</evidence>